<dbReference type="SUPFAM" id="SSF46785">
    <property type="entry name" value="Winged helix' DNA-binding domain"/>
    <property type="match status" value="1"/>
</dbReference>
<organism evidence="5 6">
    <name type="scientific">Actinocorallia herbida</name>
    <dbReference type="NCBI Taxonomy" id="58109"/>
    <lineage>
        <taxon>Bacteria</taxon>
        <taxon>Bacillati</taxon>
        <taxon>Actinomycetota</taxon>
        <taxon>Actinomycetes</taxon>
        <taxon>Streptosporangiales</taxon>
        <taxon>Thermomonosporaceae</taxon>
        <taxon>Actinocorallia</taxon>
    </lineage>
</organism>
<dbReference type="Pfam" id="PF00392">
    <property type="entry name" value="GntR"/>
    <property type="match status" value="1"/>
</dbReference>
<evidence type="ECO:0000256" key="1">
    <source>
        <dbReference type="ARBA" id="ARBA00023015"/>
    </source>
</evidence>
<sequence>MKAGVVSEPGSLRDFAYASLRQRIVEVSLKPGERLVERDLAGELNVSRIPLREALRMLAAEGLVLLVPGKGALVSPFTPADVRDLFDVREVLESLAARLAAGRASAASVARLEKRLEECRAATASADAPRIAAANAAFHAEIIELADNPLLTSLMSPLASRTEWLFRLTSSRDPAEQCSEHEELFALIAAGDGDGAAASAYAHIAAGRAPSAALASTWSEPVVDPEAVAKRRRRRT</sequence>
<keyword evidence="6" id="KW-1185">Reference proteome</keyword>
<evidence type="ECO:0000256" key="3">
    <source>
        <dbReference type="ARBA" id="ARBA00023163"/>
    </source>
</evidence>
<evidence type="ECO:0000313" key="6">
    <source>
        <dbReference type="Proteomes" id="UP000272400"/>
    </source>
</evidence>
<dbReference type="SMART" id="SM00895">
    <property type="entry name" value="FCD"/>
    <property type="match status" value="1"/>
</dbReference>
<proteinExistence type="predicted"/>
<keyword evidence="2" id="KW-0238">DNA-binding</keyword>
<name>A0A3N1CTA2_9ACTN</name>
<dbReference type="InterPro" id="IPR011711">
    <property type="entry name" value="GntR_C"/>
</dbReference>
<gene>
    <name evidence="5" type="ORF">EDD29_2069</name>
</gene>
<keyword evidence="1" id="KW-0805">Transcription regulation</keyword>
<dbReference type="PROSITE" id="PS50949">
    <property type="entry name" value="HTH_GNTR"/>
    <property type="match status" value="1"/>
</dbReference>
<dbReference type="EMBL" id="RJKE01000001">
    <property type="protein sequence ID" value="ROO84542.1"/>
    <property type="molecule type" value="Genomic_DNA"/>
</dbReference>
<comment type="caution">
    <text evidence="5">The sequence shown here is derived from an EMBL/GenBank/DDBJ whole genome shotgun (WGS) entry which is preliminary data.</text>
</comment>
<dbReference type="Pfam" id="PF07729">
    <property type="entry name" value="FCD"/>
    <property type="match status" value="1"/>
</dbReference>
<accession>A0A3N1CTA2</accession>
<dbReference type="SMART" id="SM00345">
    <property type="entry name" value="HTH_GNTR"/>
    <property type="match status" value="1"/>
</dbReference>
<dbReference type="Gene3D" id="1.20.120.530">
    <property type="entry name" value="GntR ligand-binding domain-like"/>
    <property type="match status" value="1"/>
</dbReference>
<dbReference type="OrthoDB" id="7989071at2"/>
<dbReference type="GO" id="GO:0003700">
    <property type="term" value="F:DNA-binding transcription factor activity"/>
    <property type="evidence" value="ECO:0007669"/>
    <property type="project" value="InterPro"/>
</dbReference>
<dbReference type="InterPro" id="IPR036388">
    <property type="entry name" value="WH-like_DNA-bd_sf"/>
</dbReference>
<keyword evidence="3" id="KW-0804">Transcription</keyword>
<dbReference type="InterPro" id="IPR008920">
    <property type="entry name" value="TF_FadR/GntR_C"/>
</dbReference>
<dbReference type="PRINTS" id="PR00035">
    <property type="entry name" value="HTHGNTR"/>
</dbReference>
<reference evidence="5 6" key="1">
    <citation type="submission" date="2018-11" db="EMBL/GenBank/DDBJ databases">
        <title>Sequencing the genomes of 1000 actinobacteria strains.</title>
        <authorList>
            <person name="Klenk H.-P."/>
        </authorList>
    </citation>
    <scope>NUCLEOTIDE SEQUENCE [LARGE SCALE GENOMIC DNA]</scope>
    <source>
        <strain evidence="5 6">DSM 44254</strain>
    </source>
</reference>
<dbReference type="PANTHER" id="PTHR43537:SF24">
    <property type="entry name" value="GLUCONATE OPERON TRANSCRIPTIONAL REPRESSOR"/>
    <property type="match status" value="1"/>
</dbReference>
<dbReference type="SUPFAM" id="SSF48008">
    <property type="entry name" value="GntR ligand-binding domain-like"/>
    <property type="match status" value="1"/>
</dbReference>
<dbReference type="PANTHER" id="PTHR43537">
    <property type="entry name" value="TRANSCRIPTIONAL REGULATOR, GNTR FAMILY"/>
    <property type="match status" value="1"/>
</dbReference>
<dbReference type="InterPro" id="IPR036390">
    <property type="entry name" value="WH_DNA-bd_sf"/>
</dbReference>
<dbReference type="GO" id="GO:0003677">
    <property type="term" value="F:DNA binding"/>
    <property type="evidence" value="ECO:0007669"/>
    <property type="project" value="UniProtKB-KW"/>
</dbReference>
<dbReference type="InterPro" id="IPR000524">
    <property type="entry name" value="Tscrpt_reg_HTH_GntR"/>
</dbReference>
<evidence type="ECO:0000313" key="5">
    <source>
        <dbReference type="EMBL" id="ROO84542.1"/>
    </source>
</evidence>
<protein>
    <submittedName>
        <fullName evidence="5">GntR family transcriptional regulator</fullName>
    </submittedName>
</protein>
<dbReference type="Proteomes" id="UP000272400">
    <property type="component" value="Unassembled WGS sequence"/>
</dbReference>
<evidence type="ECO:0000259" key="4">
    <source>
        <dbReference type="PROSITE" id="PS50949"/>
    </source>
</evidence>
<evidence type="ECO:0000256" key="2">
    <source>
        <dbReference type="ARBA" id="ARBA00023125"/>
    </source>
</evidence>
<dbReference type="Gene3D" id="1.10.10.10">
    <property type="entry name" value="Winged helix-like DNA-binding domain superfamily/Winged helix DNA-binding domain"/>
    <property type="match status" value="1"/>
</dbReference>
<dbReference type="AlphaFoldDB" id="A0A3N1CTA2"/>
<dbReference type="CDD" id="cd07377">
    <property type="entry name" value="WHTH_GntR"/>
    <property type="match status" value="1"/>
</dbReference>
<feature type="domain" description="HTH gntR-type" evidence="4">
    <location>
        <begin position="10"/>
        <end position="77"/>
    </location>
</feature>